<dbReference type="Gene3D" id="1.25.10.10">
    <property type="entry name" value="Leucine-rich Repeat Variant"/>
    <property type="match status" value="1"/>
</dbReference>
<evidence type="ECO:0000313" key="1">
    <source>
        <dbReference type="EnsemblMetazoa" id="XP_030840989"/>
    </source>
</evidence>
<accession>A0A7M7NSS4</accession>
<dbReference type="PANTHER" id="PTHR12044:SF14">
    <property type="entry name" value="MEIOTIC DOUBLE-STRANDED BREAK FORMATION PROTEIN 1"/>
    <property type="match status" value="1"/>
</dbReference>
<dbReference type="InterPro" id="IPR011989">
    <property type="entry name" value="ARM-like"/>
</dbReference>
<dbReference type="AlphaFoldDB" id="A0A7M7NSS4"/>
<dbReference type="InParanoid" id="A0A7M7NSS4"/>
<dbReference type="KEGG" id="spu:763574"/>
<evidence type="ECO:0000313" key="2">
    <source>
        <dbReference type="Proteomes" id="UP000007110"/>
    </source>
</evidence>
<dbReference type="Proteomes" id="UP000007110">
    <property type="component" value="Unassembled WGS sequence"/>
</dbReference>
<organism evidence="1 2">
    <name type="scientific">Strongylocentrotus purpuratus</name>
    <name type="common">Purple sea urchin</name>
    <dbReference type="NCBI Taxonomy" id="7668"/>
    <lineage>
        <taxon>Eukaryota</taxon>
        <taxon>Metazoa</taxon>
        <taxon>Echinodermata</taxon>
        <taxon>Eleutherozoa</taxon>
        <taxon>Echinozoa</taxon>
        <taxon>Echinoidea</taxon>
        <taxon>Euechinoidea</taxon>
        <taxon>Echinacea</taxon>
        <taxon>Camarodonta</taxon>
        <taxon>Echinidea</taxon>
        <taxon>Strongylocentrotidae</taxon>
        <taxon>Strongylocentrotus</taxon>
    </lineage>
</organism>
<name>A0A7M7NSS4_STRPU</name>
<dbReference type="EnsemblMetazoa" id="XM_030985129">
    <property type="protein sequence ID" value="XP_030840989"/>
    <property type="gene ID" value="LOC763574"/>
</dbReference>
<dbReference type="SUPFAM" id="SSF48371">
    <property type="entry name" value="ARM repeat"/>
    <property type="match status" value="1"/>
</dbReference>
<proteinExistence type="predicted"/>
<dbReference type="PANTHER" id="PTHR12044">
    <property type="entry name" value="BCL2 INTERACTING MEDIATOR OF CELL DEATH"/>
    <property type="match status" value="1"/>
</dbReference>
<dbReference type="OMA" id="ENDIYPQ"/>
<dbReference type="OrthoDB" id="6349794at2759"/>
<dbReference type="GO" id="GO:0007127">
    <property type="term" value="P:meiosis I"/>
    <property type="evidence" value="ECO:0000318"/>
    <property type="project" value="GO_Central"/>
</dbReference>
<sequence>MAEANSLSLFGENHQNHDSTWTVHGIRPQSLLCIACIAENFDNREELVIKKKYFLGELLGLLSCSSRNEIWELLVDDEEVLEHLLRTIFNLLALSDDNVTTVANEILVLLCNQLKSDDLVYLLIQEIIAKIESGCGYQQSLPYLSLIGQLLQTIPALAPTLAQHGDSLLDYLVSGLASSSEDVKTSIVFLLARLLGPLHENDIYPQLSMQIAHAILPILSSAQSLQLQTNAIGLLRRLLESKELTGFLMRPDTQPSISSVIKKILLSRNEVLQISCVQCISQVVVQDSLQAGDSGPSHTQALLDEDVAEFLFEALSTTNDLMLR</sequence>
<protein>
    <submittedName>
        <fullName evidence="1">Uncharacterized protein</fullName>
    </submittedName>
</protein>
<dbReference type="InterPro" id="IPR016024">
    <property type="entry name" value="ARM-type_fold"/>
</dbReference>
<reference evidence="1" key="2">
    <citation type="submission" date="2021-01" db="UniProtKB">
        <authorList>
            <consortium name="EnsemblMetazoa"/>
        </authorList>
    </citation>
    <scope>IDENTIFICATION</scope>
</reference>
<reference evidence="2" key="1">
    <citation type="submission" date="2015-02" db="EMBL/GenBank/DDBJ databases">
        <title>Genome sequencing for Strongylocentrotus purpuratus.</title>
        <authorList>
            <person name="Murali S."/>
            <person name="Liu Y."/>
            <person name="Vee V."/>
            <person name="English A."/>
            <person name="Wang M."/>
            <person name="Skinner E."/>
            <person name="Han Y."/>
            <person name="Muzny D.M."/>
            <person name="Worley K.C."/>
            <person name="Gibbs R.A."/>
        </authorList>
    </citation>
    <scope>NUCLEOTIDE SEQUENCE</scope>
</reference>
<dbReference type="GeneID" id="763574"/>
<keyword evidence="2" id="KW-1185">Reference proteome</keyword>
<dbReference type="InterPro" id="IPR052133">
    <property type="entry name" value="Immune_Signaling-Apoptosis_Reg"/>
</dbReference>
<dbReference type="RefSeq" id="XP_030840989.1">
    <property type="nucleotide sequence ID" value="XM_030985129.1"/>
</dbReference>